<protein>
    <submittedName>
        <fullName evidence="1">Uncharacterized protein</fullName>
    </submittedName>
</protein>
<feature type="non-terminal residue" evidence="1">
    <location>
        <position position="1"/>
    </location>
</feature>
<evidence type="ECO:0000313" key="1">
    <source>
        <dbReference type="EMBL" id="MCI68711.1"/>
    </source>
</evidence>
<comment type="caution">
    <text evidence="1">The sequence shown here is derived from an EMBL/GenBank/DDBJ whole genome shotgun (WGS) entry which is preliminary data.</text>
</comment>
<dbReference type="AlphaFoldDB" id="A0A392U5F4"/>
<reference evidence="1 2" key="1">
    <citation type="journal article" date="2018" name="Front. Plant Sci.">
        <title>Red Clover (Trifolium pratense) and Zigzag Clover (T. medium) - A Picture of Genomic Similarities and Differences.</title>
        <authorList>
            <person name="Dluhosova J."/>
            <person name="Istvanek J."/>
            <person name="Nedelnik J."/>
            <person name="Repkova J."/>
        </authorList>
    </citation>
    <scope>NUCLEOTIDE SEQUENCE [LARGE SCALE GENOMIC DNA]</scope>
    <source>
        <strain evidence="2">cv. 10/8</strain>
        <tissue evidence="1">Leaf</tissue>
    </source>
</reference>
<dbReference type="Proteomes" id="UP000265520">
    <property type="component" value="Unassembled WGS sequence"/>
</dbReference>
<accession>A0A392U5F4</accession>
<sequence>RWSGAEWSPTGKGRVGAAQLSFSAATVGFSVDRSGAGRGLSIPGQDWDFIFMGFKGYF</sequence>
<organism evidence="1 2">
    <name type="scientific">Trifolium medium</name>
    <dbReference type="NCBI Taxonomy" id="97028"/>
    <lineage>
        <taxon>Eukaryota</taxon>
        <taxon>Viridiplantae</taxon>
        <taxon>Streptophyta</taxon>
        <taxon>Embryophyta</taxon>
        <taxon>Tracheophyta</taxon>
        <taxon>Spermatophyta</taxon>
        <taxon>Magnoliopsida</taxon>
        <taxon>eudicotyledons</taxon>
        <taxon>Gunneridae</taxon>
        <taxon>Pentapetalae</taxon>
        <taxon>rosids</taxon>
        <taxon>fabids</taxon>
        <taxon>Fabales</taxon>
        <taxon>Fabaceae</taxon>
        <taxon>Papilionoideae</taxon>
        <taxon>50 kb inversion clade</taxon>
        <taxon>NPAAA clade</taxon>
        <taxon>Hologalegina</taxon>
        <taxon>IRL clade</taxon>
        <taxon>Trifolieae</taxon>
        <taxon>Trifolium</taxon>
    </lineage>
</organism>
<keyword evidence="2" id="KW-1185">Reference proteome</keyword>
<name>A0A392U5F4_9FABA</name>
<dbReference type="EMBL" id="LXQA010741458">
    <property type="protein sequence ID" value="MCI68711.1"/>
    <property type="molecule type" value="Genomic_DNA"/>
</dbReference>
<proteinExistence type="predicted"/>
<evidence type="ECO:0000313" key="2">
    <source>
        <dbReference type="Proteomes" id="UP000265520"/>
    </source>
</evidence>